<dbReference type="GO" id="GO:0005524">
    <property type="term" value="F:ATP binding"/>
    <property type="evidence" value="ECO:0007669"/>
    <property type="project" value="UniProtKB-KW"/>
</dbReference>
<feature type="transmembrane region" description="Helical" evidence="9">
    <location>
        <begin position="169"/>
        <end position="187"/>
    </location>
</feature>
<dbReference type="GO" id="GO:0046983">
    <property type="term" value="F:protein dimerization activity"/>
    <property type="evidence" value="ECO:0007669"/>
    <property type="project" value="InterPro"/>
</dbReference>
<keyword evidence="13" id="KW-1185">Reference proteome</keyword>
<reference evidence="12 13" key="1">
    <citation type="submission" date="2019-03" db="EMBL/GenBank/DDBJ databases">
        <title>Genomic Encyclopedia of Type Strains, Phase III (KMG-III): the genomes of soil and plant-associated and newly described type strains.</title>
        <authorList>
            <person name="Whitman W."/>
        </authorList>
    </citation>
    <scope>NUCLEOTIDE SEQUENCE [LARGE SCALE GENOMIC DNA]</scope>
    <source>
        <strain evidence="12 13">VKM Ac-2575</strain>
    </source>
</reference>
<evidence type="ECO:0000256" key="9">
    <source>
        <dbReference type="SAM" id="Phobius"/>
    </source>
</evidence>
<dbReference type="PANTHER" id="PTHR24421">
    <property type="entry name" value="NITRATE/NITRITE SENSOR PROTEIN NARX-RELATED"/>
    <property type="match status" value="1"/>
</dbReference>
<dbReference type="EMBL" id="SOCE01000001">
    <property type="protein sequence ID" value="TDU88246.1"/>
    <property type="molecule type" value="Genomic_DNA"/>
</dbReference>
<name>A0A4R7TA54_9ACTN</name>
<feature type="domain" description="Signal transduction histidine kinase subgroup 3 dimerisation and phosphoacceptor" evidence="11">
    <location>
        <begin position="219"/>
        <end position="282"/>
    </location>
</feature>
<organism evidence="12 13">
    <name type="scientific">Kribbella voronezhensis</name>
    <dbReference type="NCBI Taxonomy" id="2512212"/>
    <lineage>
        <taxon>Bacteria</taxon>
        <taxon>Bacillati</taxon>
        <taxon>Actinomycetota</taxon>
        <taxon>Actinomycetes</taxon>
        <taxon>Propionibacteriales</taxon>
        <taxon>Kribbellaceae</taxon>
        <taxon>Kribbella</taxon>
    </lineage>
</organism>
<dbReference type="AlphaFoldDB" id="A0A4R7TA54"/>
<gene>
    <name evidence="12" type="ORF">EV138_1788</name>
</gene>
<feature type="transmembrane region" description="Helical" evidence="9">
    <location>
        <begin position="130"/>
        <end position="149"/>
    </location>
</feature>
<comment type="caution">
    <text evidence="12">The sequence shown here is derived from an EMBL/GenBank/DDBJ whole genome shotgun (WGS) entry which is preliminary data.</text>
</comment>
<sequence length="416" mass="43618">MSASLLSVARVAIGQRKTDACYLSDTAPAPKADRGRPFRAYARFMETEPWHERAVPLVLGAVIAGFVVVDYGWSIGIGFAALVAGVTAALARRTVWPLLVAAAAGTLVFSVWPLVMVACYYVAVSSPRPTRVIATGLTAYAALAGLPVVLDALGNDLLVEGDPVPASQLVILAAVVVALPTMAGLWVRARRQLAAGLVEQAAQRERERRALAARASSAERAGLAREMHDVVAHKVALMVVHAGALEVQPPDRTTAEAAALIRSTGREALAGLREVVEVLRTPNESAAVLGPPPSLVDLDSLLESSRATGLVVRRYDLGEPVRVSDTSQRVLYRVTQEALTNVHKHAPGAEVEVTLGYYGDAVEVVISNTGGTSTSVAAGSGYGLLGLRERVALVDGVLTAGPAGDGFVVRARVPLR</sequence>
<dbReference type="Pfam" id="PF07730">
    <property type="entry name" value="HisKA_3"/>
    <property type="match status" value="1"/>
</dbReference>
<evidence type="ECO:0000256" key="4">
    <source>
        <dbReference type="ARBA" id="ARBA00022679"/>
    </source>
</evidence>
<keyword evidence="8" id="KW-0902">Two-component regulatory system</keyword>
<keyword evidence="9" id="KW-1133">Transmembrane helix</keyword>
<dbReference type="InterPro" id="IPR050482">
    <property type="entry name" value="Sensor_HK_TwoCompSys"/>
</dbReference>
<protein>
    <recommendedName>
        <fullName evidence="2">histidine kinase</fullName>
        <ecNumber evidence="2">2.7.13.3</ecNumber>
    </recommendedName>
</protein>
<evidence type="ECO:0000259" key="11">
    <source>
        <dbReference type="Pfam" id="PF07730"/>
    </source>
</evidence>
<feature type="transmembrane region" description="Helical" evidence="9">
    <location>
        <begin position="57"/>
        <end position="90"/>
    </location>
</feature>
<dbReference type="GO" id="GO:0000155">
    <property type="term" value="F:phosphorelay sensor kinase activity"/>
    <property type="evidence" value="ECO:0007669"/>
    <property type="project" value="InterPro"/>
</dbReference>
<evidence type="ECO:0000256" key="7">
    <source>
        <dbReference type="ARBA" id="ARBA00022840"/>
    </source>
</evidence>
<comment type="catalytic activity">
    <reaction evidence="1">
        <text>ATP + protein L-histidine = ADP + protein N-phospho-L-histidine.</text>
        <dbReference type="EC" id="2.7.13.3"/>
    </reaction>
</comment>
<dbReference type="CDD" id="cd16917">
    <property type="entry name" value="HATPase_UhpB-NarQ-NarX-like"/>
    <property type="match status" value="1"/>
</dbReference>
<evidence type="ECO:0000256" key="6">
    <source>
        <dbReference type="ARBA" id="ARBA00022777"/>
    </source>
</evidence>
<keyword evidence="7" id="KW-0067">ATP-binding</keyword>
<evidence type="ECO:0000256" key="5">
    <source>
        <dbReference type="ARBA" id="ARBA00022741"/>
    </source>
</evidence>
<accession>A0A4R7TA54</accession>
<dbReference type="EC" id="2.7.13.3" evidence="2"/>
<feature type="domain" description="Histidine kinase/HSP90-like ATPase" evidence="10">
    <location>
        <begin position="328"/>
        <end position="415"/>
    </location>
</feature>
<evidence type="ECO:0000313" key="12">
    <source>
        <dbReference type="EMBL" id="TDU88246.1"/>
    </source>
</evidence>
<keyword evidence="9" id="KW-0812">Transmembrane</keyword>
<evidence type="ECO:0000256" key="1">
    <source>
        <dbReference type="ARBA" id="ARBA00000085"/>
    </source>
</evidence>
<evidence type="ECO:0000313" key="13">
    <source>
        <dbReference type="Proteomes" id="UP000295151"/>
    </source>
</evidence>
<evidence type="ECO:0000256" key="2">
    <source>
        <dbReference type="ARBA" id="ARBA00012438"/>
    </source>
</evidence>
<dbReference type="Gene3D" id="3.30.565.10">
    <property type="entry name" value="Histidine kinase-like ATPase, C-terminal domain"/>
    <property type="match status" value="1"/>
</dbReference>
<dbReference type="InterPro" id="IPR003594">
    <property type="entry name" value="HATPase_dom"/>
</dbReference>
<dbReference type="Proteomes" id="UP000295151">
    <property type="component" value="Unassembled WGS sequence"/>
</dbReference>
<feature type="transmembrane region" description="Helical" evidence="9">
    <location>
        <begin position="96"/>
        <end position="123"/>
    </location>
</feature>
<dbReference type="InterPro" id="IPR036890">
    <property type="entry name" value="HATPase_C_sf"/>
</dbReference>
<dbReference type="Pfam" id="PF02518">
    <property type="entry name" value="HATPase_c"/>
    <property type="match status" value="1"/>
</dbReference>
<evidence type="ECO:0000259" key="10">
    <source>
        <dbReference type="Pfam" id="PF02518"/>
    </source>
</evidence>
<keyword evidence="6 12" id="KW-0418">Kinase</keyword>
<proteinExistence type="predicted"/>
<keyword evidence="4" id="KW-0808">Transferase</keyword>
<dbReference type="GO" id="GO:0016020">
    <property type="term" value="C:membrane"/>
    <property type="evidence" value="ECO:0007669"/>
    <property type="project" value="InterPro"/>
</dbReference>
<dbReference type="SUPFAM" id="SSF55874">
    <property type="entry name" value="ATPase domain of HSP90 chaperone/DNA topoisomerase II/histidine kinase"/>
    <property type="match status" value="1"/>
</dbReference>
<dbReference type="PANTHER" id="PTHR24421:SF10">
    <property type="entry name" value="NITRATE_NITRITE SENSOR PROTEIN NARQ"/>
    <property type="match status" value="1"/>
</dbReference>
<keyword evidence="3" id="KW-0597">Phosphoprotein</keyword>
<keyword evidence="9" id="KW-0472">Membrane</keyword>
<evidence type="ECO:0000256" key="3">
    <source>
        <dbReference type="ARBA" id="ARBA00022553"/>
    </source>
</evidence>
<keyword evidence="5" id="KW-0547">Nucleotide-binding</keyword>
<dbReference type="Gene3D" id="1.20.5.1930">
    <property type="match status" value="1"/>
</dbReference>
<evidence type="ECO:0000256" key="8">
    <source>
        <dbReference type="ARBA" id="ARBA00023012"/>
    </source>
</evidence>
<dbReference type="InterPro" id="IPR011712">
    <property type="entry name" value="Sig_transdc_His_kin_sub3_dim/P"/>
</dbReference>